<dbReference type="EMBL" id="CP022022">
    <property type="protein sequence ID" value="ASF42349.1"/>
    <property type="molecule type" value="Genomic_DNA"/>
</dbReference>
<dbReference type="PIRSF" id="PIRSF015268">
    <property type="entry name" value="Virulence_RhuM"/>
    <property type="match status" value="1"/>
</dbReference>
<reference evidence="2" key="1">
    <citation type="submission" date="2017-06" db="EMBL/GenBank/DDBJ databases">
        <title>Complete genome sequence of Capnocytophaga sp. KCOM 1579 (=ChDC OS43) isolated from a human refractory periapical abscess lesion.</title>
        <authorList>
            <person name="Kook J.-K."/>
            <person name="Park S.-N."/>
            <person name="Lim Y.K."/>
            <person name="Roh H."/>
        </authorList>
    </citation>
    <scope>NUCLEOTIDE SEQUENCE [LARGE SCALE GENOMIC DNA]</scope>
    <source>
        <strain evidence="2">ChDC OS43</strain>
    </source>
</reference>
<dbReference type="RefSeq" id="WP_088593511.1">
    <property type="nucleotide sequence ID" value="NZ_CP022022.1"/>
</dbReference>
<dbReference type="Pfam" id="PF13310">
    <property type="entry name" value="Virulence_RhuM"/>
    <property type="match status" value="1"/>
</dbReference>
<name>A0A1Z4BM35_9FLAO</name>
<gene>
    <name evidence="1" type="ORF">CBG49_04235</name>
</gene>
<dbReference type="InterPro" id="IPR011204">
    <property type="entry name" value="Virulence_RhuM-like"/>
</dbReference>
<evidence type="ECO:0000313" key="1">
    <source>
        <dbReference type="EMBL" id="ASF42349.1"/>
    </source>
</evidence>
<organism evidence="1 2">
    <name type="scientific">Capnocytophaga endodontalis</name>
    <dbReference type="NCBI Taxonomy" id="2708117"/>
    <lineage>
        <taxon>Bacteria</taxon>
        <taxon>Pseudomonadati</taxon>
        <taxon>Bacteroidota</taxon>
        <taxon>Flavobacteriia</taxon>
        <taxon>Flavobacteriales</taxon>
        <taxon>Flavobacteriaceae</taxon>
        <taxon>Capnocytophaga</taxon>
    </lineage>
</organism>
<protein>
    <submittedName>
        <fullName evidence="1">Cell filamentation protein Fic</fullName>
    </submittedName>
</protein>
<keyword evidence="2" id="KW-1185">Reference proteome</keyword>
<proteinExistence type="predicted"/>
<dbReference type="PANTHER" id="PTHR35810">
    <property type="entry name" value="CYTOPLASMIC PROTEIN-RELATED"/>
    <property type="match status" value="1"/>
</dbReference>
<dbReference type="KEGG" id="capn:CBG49_04235"/>
<dbReference type="Proteomes" id="UP000197007">
    <property type="component" value="Chromosome"/>
</dbReference>
<evidence type="ECO:0000313" key="2">
    <source>
        <dbReference type="Proteomes" id="UP000197007"/>
    </source>
</evidence>
<dbReference type="PANTHER" id="PTHR35810:SF1">
    <property type="entry name" value="CYTOPLASMIC PROTEIN"/>
    <property type="match status" value="1"/>
</dbReference>
<accession>A0A1Z4BM35</accession>
<sequence>MEIQKGEIILYQREDGSAQLNVRVEGDTVWLTQQLMAELFNTTKQNISLHIQNIYEEGELSPEATVKKFLTVQKEGIRDVRRQLDYYNLDMIISVGYRIKSIIATKFRIWATQRLKEYIVKGFTMDDERLKGNGGGDYWKELLNRIRDIRSSEKALYRQVLDLYATSRDYDPKSETTLTFFKIVQNKLHYASSQQTSAELIYHRADSTKDFMGLTTFKGALPTLNEAKIAKNYLTEEELFRLNRLVSAFFDLAELKAQTQSPMYMQDWIEELDKFSANYGKGVLQGAGSISHDEAEKKAIQEYRAYEARTLSPIEESYLESLKVLEKNTAKLLKHKK</sequence>
<dbReference type="AlphaFoldDB" id="A0A1Z4BM35"/>